<dbReference type="Pfam" id="PF17921">
    <property type="entry name" value="Integrase_H2C2"/>
    <property type="match status" value="1"/>
</dbReference>
<dbReference type="Pfam" id="PF02902">
    <property type="entry name" value="Peptidase_C48"/>
    <property type="match status" value="1"/>
</dbReference>
<dbReference type="Gene3D" id="2.40.70.10">
    <property type="entry name" value="Acid Proteases"/>
    <property type="match status" value="1"/>
</dbReference>
<keyword evidence="9" id="KW-0695">RNA-directed DNA polymerase</keyword>
<reference evidence="13" key="1">
    <citation type="journal article" date="2016" name="Gigascience">
        <title>De novo construction of an expanded transcriptome assembly for the western tarnished plant bug, Lygus hesperus.</title>
        <authorList>
            <person name="Tassone E.E."/>
            <person name="Geib S.M."/>
            <person name="Hall B."/>
            <person name="Fabrick J.A."/>
            <person name="Brent C.S."/>
            <person name="Hull J.J."/>
        </authorList>
    </citation>
    <scope>NUCLEOTIDE SEQUENCE</scope>
</reference>
<dbReference type="PANTHER" id="PTHR37984">
    <property type="entry name" value="PROTEIN CBG26694"/>
    <property type="match status" value="1"/>
</dbReference>
<dbReference type="Gene3D" id="3.40.395.10">
    <property type="entry name" value="Adenoviral Proteinase, Chain A"/>
    <property type="match status" value="1"/>
</dbReference>
<dbReference type="Pfam" id="PF00665">
    <property type="entry name" value="rve"/>
    <property type="match status" value="1"/>
</dbReference>
<sequence>MTLHGRPISELPYITLPNLNYKILIDTGSSVSFINPAVAEKHFSIKTDSDAFWVKTVHGTSLAGSSTIVPCEELFNRKGLRLKFYSFAFHPRFDLLLGLENLKIVGASIDLGDSILRTPTIEIPLQYLNLEVNETHNIDSRCVQQVTLKVANVEKGDAIFPYQRIGSIEIPECLIHVENFETNVRVLNSDENPTKFTQNIPVSVEEINLNSQPQISEPNFNHFDRSKYKFDLGQLRLDHMNEEEKTAISQLVTKYSDIFHQEGTPLSFTNNVKHIIRTTDEIPVYAKNYRFPEVHLEELDKQMEELLQQGIVRNSESPWNAPIWIVPKKKDSSGKQKFRVVVDYRKLNSKTIEDKYPLPQVSELLDKLGRCQYFSTIDLKSGFHQIEMDPESIAKTAFSTPTRHLEWTRVPFGLRNAPSTFQRVMDNILRGIANEYCCVYLDDIIVFSTSLQEHINRLEAVFKRLRAANLKIQLDKTDFLRREVGYLGHIVTPDGVKPNPDKIKAVQNYPIPKTTKEIKGFLGLLGYYRKFINNFAQLTKPLTKCLKKDAVINHNDPEYQNCFETCKTLLCNDPILQYPDFSKPFHLTTDASNVALGAVLSQTTNGADLPIAYASRTLNDSEQKYSPIEKELLAIVYAVGYFRPYLFGKKFKIFSDHRPLQWLFSHKEPSSRLFAWKTKLQAYDFEIFYKKGALNTNADALSRIRTPNVHTISNALNRQLSINPDDDANSLIANVDTEDGGVNSENSNDSCSNLTVHSNFMGNTIPTIPIRDQPVNLCNNQIILTVINHPVLKPVTTLKLFGNKTRMIVTVNESKFESEIINFVKEFIHPKQKYGIYFETDFYKKFVQVITEQFTHSEINITRYTKRMIDVQTDREQNEIVLKYHEGNTNHRGIEETYEKLKREFYWPNLKTTVQKIINNCELCLTSKYERSPLKIKFNITPTASKPLEILHIDKFTIENTKFLTIIDTFSKYAQAYPLNSSTSVELVNGLMKFFSHHGIPQAIVSDNGAEFQSNLIKELLDLHKINVHFISSQHPESNGVIERFHSTLIEHVRLLKQQEAFKGANAKTKVNYAIVAYNNSIHSATKLTPFELLYGHINNRSVLEIDLEKTITNSYLNQHKEKARTLYAHINSNLQEQKEKITETKNIGRIDPPEIPSEIFVKTVQRQSKSKPKFNKEEIKEIDPVTKTALIHPRHHNTKEKIHLSNIKPPRKYYESHVQNAWNESLQGSEILAHKFGLRMTRKNLITLKPGNWVDDMVINFYMELIDERSRSNKNLPTSFCFNSFLYPSMKAHGYDSVRHFTRKSDIFSKDLIIFPIHEINHWTLVVVDIRKKEIMYLDSLSTIRIKNGTAVEKAVEVLENIQSYLAFEHLEKKGTLLDSENWKTIHMTTVPQQNNSIDCGVFICQFAKALTQRNPLSVTQDTIDHLREQMCSEILKGSLS</sequence>
<dbReference type="GO" id="GO:0042575">
    <property type="term" value="C:DNA polymerase complex"/>
    <property type="evidence" value="ECO:0007669"/>
    <property type="project" value="UniProtKB-ARBA"/>
</dbReference>
<dbReference type="Pfam" id="PF17917">
    <property type="entry name" value="RT_RNaseH"/>
    <property type="match status" value="1"/>
</dbReference>
<evidence type="ECO:0000313" key="13">
    <source>
        <dbReference type="EMBL" id="JAQ03376.1"/>
    </source>
</evidence>
<dbReference type="GO" id="GO:0004519">
    <property type="term" value="F:endonuclease activity"/>
    <property type="evidence" value="ECO:0007669"/>
    <property type="project" value="UniProtKB-KW"/>
</dbReference>
<evidence type="ECO:0000256" key="7">
    <source>
        <dbReference type="ARBA" id="ARBA00022759"/>
    </source>
</evidence>
<keyword evidence="7" id="KW-0255">Endonuclease</keyword>
<dbReference type="InterPro" id="IPR003653">
    <property type="entry name" value="Peptidase_C48_C"/>
</dbReference>
<keyword evidence="3" id="KW-0645">Protease</keyword>
<dbReference type="FunFam" id="3.10.10.10:FF:000007">
    <property type="entry name" value="Retrovirus-related Pol polyprotein from transposon 17.6-like Protein"/>
    <property type="match status" value="1"/>
</dbReference>
<dbReference type="EMBL" id="GDHC01015253">
    <property type="protein sequence ID" value="JAQ03376.1"/>
    <property type="molecule type" value="Transcribed_RNA"/>
</dbReference>
<evidence type="ECO:0000259" key="11">
    <source>
        <dbReference type="PROSITE" id="PS50878"/>
    </source>
</evidence>
<protein>
    <recommendedName>
        <fullName evidence="2">RNA-directed DNA polymerase</fullName>
        <ecNumber evidence="2">2.7.7.49</ecNumber>
    </recommendedName>
</protein>
<dbReference type="InterPro" id="IPR036397">
    <property type="entry name" value="RNaseH_sf"/>
</dbReference>
<dbReference type="Pfam" id="PF00078">
    <property type="entry name" value="RVT_1"/>
    <property type="match status" value="1"/>
</dbReference>
<evidence type="ECO:0000256" key="8">
    <source>
        <dbReference type="ARBA" id="ARBA00022801"/>
    </source>
</evidence>
<dbReference type="Gene3D" id="3.30.420.10">
    <property type="entry name" value="Ribonuclease H-like superfamily/Ribonuclease H"/>
    <property type="match status" value="1"/>
</dbReference>
<dbReference type="FunFam" id="3.10.20.370:FF:000001">
    <property type="entry name" value="Retrovirus-related Pol polyprotein from transposon 17.6-like protein"/>
    <property type="match status" value="1"/>
</dbReference>
<dbReference type="InterPro" id="IPR041373">
    <property type="entry name" value="RT_RNaseH"/>
</dbReference>
<dbReference type="InterPro" id="IPR043502">
    <property type="entry name" value="DNA/RNA_pol_sf"/>
</dbReference>
<dbReference type="FunFam" id="3.30.70.270:FF:000026">
    <property type="entry name" value="Transposon Ty3-G Gag-Pol polyprotein"/>
    <property type="match status" value="1"/>
</dbReference>
<dbReference type="InterPro" id="IPR041588">
    <property type="entry name" value="Integrase_H2C2"/>
</dbReference>
<dbReference type="GO" id="GO:0015074">
    <property type="term" value="P:DNA integration"/>
    <property type="evidence" value="ECO:0007669"/>
    <property type="project" value="InterPro"/>
</dbReference>
<dbReference type="InterPro" id="IPR001969">
    <property type="entry name" value="Aspartic_peptidase_AS"/>
</dbReference>
<accession>A0A146L836</accession>
<dbReference type="SUPFAM" id="SSF50630">
    <property type="entry name" value="Acid proteases"/>
    <property type="match status" value="1"/>
</dbReference>
<dbReference type="InterPro" id="IPR050951">
    <property type="entry name" value="Retrovirus_Pol_polyprotein"/>
</dbReference>
<dbReference type="PROSITE" id="PS50878">
    <property type="entry name" value="RT_POL"/>
    <property type="match status" value="1"/>
</dbReference>
<dbReference type="Gene3D" id="3.30.70.270">
    <property type="match status" value="2"/>
</dbReference>
<keyword evidence="6" id="KW-0540">Nuclease</keyword>
<evidence type="ECO:0000256" key="3">
    <source>
        <dbReference type="ARBA" id="ARBA00022670"/>
    </source>
</evidence>
<dbReference type="PROSITE" id="PS50994">
    <property type="entry name" value="INTEGRASE"/>
    <property type="match status" value="1"/>
</dbReference>
<dbReference type="InterPro" id="IPR043128">
    <property type="entry name" value="Rev_trsase/Diguanyl_cyclase"/>
</dbReference>
<dbReference type="GO" id="GO:0003964">
    <property type="term" value="F:RNA-directed DNA polymerase activity"/>
    <property type="evidence" value="ECO:0007669"/>
    <property type="project" value="UniProtKB-KW"/>
</dbReference>
<dbReference type="GO" id="GO:0004190">
    <property type="term" value="F:aspartic-type endopeptidase activity"/>
    <property type="evidence" value="ECO:0007669"/>
    <property type="project" value="InterPro"/>
</dbReference>
<evidence type="ECO:0000256" key="4">
    <source>
        <dbReference type="ARBA" id="ARBA00022679"/>
    </source>
</evidence>
<dbReference type="PANTHER" id="PTHR37984:SF5">
    <property type="entry name" value="PROTEIN NYNRIN-LIKE"/>
    <property type="match status" value="1"/>
</dbReference>
<evidence type="ECO:0000256" key="2">
    <source>
        <dbReference type="ARBA" id="ARBA00012493"/>
    </source>
</evidence>
<keyword evidence="4" id="KW-0808">Transferase</keyword>
<dbReference type="Gene3D" id="3.10.10.10">
    <property type="entry name" value="HIV Type 1 Reverse Transcriptase, subunit A, domain 1"/>
    <property type="match status" value="1"/>
</dbReference>
<dbReference type="EC" id="2.7.7.49" evidence="2"/>
<dbReference type="GO" id="GO:0006508">
    <property type="term" value="P:proteolysis"/>
    <property type="evidence" value="ECO:0007669"/>
    <property type="project" value="UniProtKB-KW"/>
</dbReference>
<evidence type="ECO:0000256" key="1">
    <source>
        <dbReference type="ARBA" id="ARBA00005234"/>
    </source>
</evidence>
<dbReference type="SUPFAM" id="SSF53098">
    <property type="entry name" value="Ribonuclease H-like"/>
    <property type="match status" value="1"/>
</dbReference>
<dbReference type="Gene3D" id="1.10.340.70">
    <property type="match status" value="1"/>
</dbReference>
<dbReference type="InterPro" id="IPR001584">
    <property type="entry name" value="Integrase_cat-core"/>
</dbReference>
<dbReference type="PROSITE" id="PS00141">
    <property type="entry name" value="ASP_PROTEASE"/>
    <property type="match status" value="1"/>
</dbReference>
<evidence type="ECO:0000256" key="9">
    <source>
        <dbReference type="ARBA" id="ARBA00022918"/>
    </source>
</evidence>
<dbReference type="PROSITE" id="PS50600">
    <property type="entry name" value="ULP_PROTEASE"/>
    <property type="match status" value="1"/>
</dbReference>
<dbReference type="InterPro" id="IPR012337">
    <property type="entry name" value="RNaseH-like_sf"/>
</dbReference>
<dbReference type="CDD" id="cd09274">
    <property type="entry name" value="RNase_HI_RT_Ty3"/>
    <property type="match status" value="1"/>
</dbReference>
<dbReference type="InterPro" id="IPR000477">
    <property type="entry name" value="RT_dom"/>
</dbReference>
<feature type="domain" description="Ubiquitin-like protease family profile" evidence="10">
    <location>
        <begin position="1239"/>
        <end position="1412"/>
    </location>
</feature>
<organism evidence="13">
    <name type="scientific">Lygus hesperus</name>
    <name type="common">Western plant bug</name>
    <dbReference type="NCBI Taxonomy" id="30085"/>
    <lineage>
        <taxon>Eukaryota</taxon>
        <taxon>Metazoa</taxon>
        <taxon>Ecdysozoa</taxon>
        <taxon>Arthropoda</taxon>
        <taxon>Hexapoda</taxon>
        <taxon>Insecta</taxon>
        <taxon>Pterygota</taxon>
        <taxon>Neoptera</taxon>
        <taxon>Paraneoptera</taxon>
        <taxon>Hemiptera</taxon>
        <taxon>Heteroptera</taxon>
        <taxon>Panheteroptera</taxon>
        <taxon>Cimicomorpha</taxon>
        <taxon>Miridae</taxon>
        <taxon>Mirini</taxon>
        <taxon>Lygus</taxon>
    </lineage>
</organism>
<dbReference type="InterPro" id="IPR021109">
    <property type="entry name" value="Peptidase_aspartic_dom_sf"/>
</dbReference>
<dbReference type="GO" id="GO:0008234">
    <property type="term" value="F:cysteine-type peptidase activity"/>
    <property type="evidence" value="ECO:0007669"/>
    <property type="project" value="InterPro"/>
</dbReference>
<dbReference type="SUPFAM" id="SSF54001">
    <property type="entry name" value="Cysteine proteinases"/>
    <property type="match status" value="1"/>
</dbReference>
<dbReference type="SUPFAM" id="SSF56672">
    <property type="entry name" value="DNA/RNA polymerases"/>
    <property type="match status" value="1"/>
</dbReference>
<proteinExistence type="inferred from homology"/>
<keyword evidence="8" id="KW-0378">Hydrolase</keyword>
<evidence type="ECO:0000256" key="5">
    <source>
        <dbReference type="ARBA" id="ARBA00022695"/>
    </source>
</evidence>
<keyword evidence="5" id="KW-0548">Nucleotidyltransferase</keyword>
<name>A0A146L836_LYGHE</name>
<feature type="domain" description="Reverse transcriptase" evidence="11">
    <location>
        <begin position="307"/>
        <end position="491"/>
    </location>
</feature>
<feature type="domain" description="Integrase catalytic" evidence="12">
    <location>
        <begin position="943"/>
        <end position="1098"/>
    </location>
</feature>
<evidence type="ECO:0000259" key="12">
    <source>
        <dbReference type="PROSITE" id="PS50994"/>
    </source>
</evidence>
<dbReference type="CDD" id="cd01647">
    <property type="entry name" value="RT_LTR"/>
    <property type="match status" value="1"/>
</dbReference>
<evidence type="ECO:0000259" key="10">
    <source>
        <dbReference type="PROSITE" id="PS50600"/>
    </source>
</evidence>
<comment type="similarity">
    <text evidence="1">Belongs to the peptidase C48 family.</text>
</comment>
<dbReference type="InterPro" id="IPR038765">
    <property type="entry name" value="Papain-like_cys_pep_sf"/>
</dbReference>
<dbReference type="GO" id="GO:0003676">
    <property type="term" value="F:nucleic acid binding"/>
    <property type="evidence" value="ECO:0007669"/>
    <property type="project" value="InterPro"/>
</dbReference>
<gene>
    <name evidence="13" type="primary">pol_362</name>
    <name evidence="13" type="ORF">g.91897</name>
</gene>
<evidence type="ECO:0000256" key="6">
    <source>
        <dbReference type="ARBA" id="ARBA00022722"/>
    </source>
</evidence>